<feature type="domain" description="LIM zinc-binding" evidence="12">
    <location>
        <begin position="35"/>
        <end position="94"/>
    </location>
</feature>
<reference evidence="15" key="1">
    <citation type="submission" date="2020-12" db="UniProtKB">
        <authorList>
            <consortium name="WormBaseParasite"/>
        </authorList>
    </citation>
    <scope>IDENTIFICATION</scope>
    <source>
        <strain evidence="15">MHco3</strain>
    </source>
</reference>
<dbReference type="SMART" id="SM00132">
    <property type="entry name" value="LIM"/>
    <property type="match status" value="2"/>
</dbReference>
<keyword evidence="14" id="KW-1185">Reference proteome</keyword>
<evidence type="ECO:0000259" key="13">
    <source>
        <dbReference type="PROSITE" id="PS50071"/>
    </source>
</evidence>
<feature type="domain" description="Homeobox" evidence="13">
    <location>
        <begin position="212"/>
        <end position="269"/>
    </location>
</feature>
<dbReference type="OrthoDB" id="10068367at2759"/>
<dbReference type="InterPro" id="IPR001356">
    <property type="entry name" value="HD"/>
</dbReference>
<keyword evidence="4 10" id="KW-0862">Zinc</keyword>
<organism evidence="14 15">
    <name type="scientific">Haemonchus contortus</name>
    <name type="common">Barber pole worm</name>
    <dbReference type="NCBI Taxonomy" id="6289"/>
    <lineage>
        <taxon>Eukaryota</taxon>
        <taxon>Metazoa</taxon>
        <taxon>Ecdysozoa</taxon>
        <taxon>Nematoda</taxon>
        <taxon>Chromadorea</taxon>
        <taxon>Rhabditida</taxon>
        <taxon>Rhabditina</taxon>
        <taxon>Rhabditomorpha</taxon>
        <taxon>Strongyloidea</taxon>
        <taxon>Trichostrongylidae</taxon>
        <taxon>Haemonchus</taxon>
    </lineage>
</organism>
<dbReference type="CDD" id="cd00086">
    <property type="entry name" value="homeodomain"/>
    <property type="match status" value="1"/>
</dbReference>
<dbReference type="Pfam" id="PF00046">
    <property type="entry name" value="Homeodomain"/>
    <property type="match status" value="1"/>
</dbReference>
<dbReference type="PROSITE" id="PS50071">
    <property type="entry name" value="HOMEOBOX_2"/>
    <property type="match status" value="1"/>
</dbReference>
<name>A0A7I4YSL1_HAECO</name>
<keyword evidence="5 10" id="KW-0440">LIM domain</keyword>
<dbReference type="Proteomes" id="UP000025227">
    <property type="component" value="Unplaced"/>
</dbReference>
<dbReference type="SUPFAM" id="SSF46689">
    <property type="entry name" value="Homeodomain-like"/>
    <property type="match status" value="1"/>
</dbReference>
<evidence type="ECO:0000256" key="6">
    <source>
        <dbReference type="ARBA" id="ARBA00023125"/>
    </source>
</evidence>
<dbReference type="GO" id="GO:0000977">
    <property type="term" value="F:RNA polymerase II transcription regulatory region sequence-specific DNA binding"/>
    <property type="evidence" value="ECO:0007669"/>
    <property type="project" value="TreeGrafter"/>
</dbReference>
<dbReference type="GO" id="GO:0030182">
    <property type="term" value="P:neuron differentiation"/>
    <property type="evidence" value="ECO:0007669"/>
    <property type="project" value="TreeGrafter"/>
</dbReference>
<dbReference type="SMART" id="SM00389">
    <property type="entry name" value="HOX"/>
    <property type="match status" value="1"/>
</dbReference>
<dbReference type="PROSITE" id="PS50023">
    <property type="entry name" value="LIM_DOMAIN_2"/>
    <property type="match status" value="2"/>
</dbReference>
<dbReference type="PANTHER" id="PTHR24208:SF170">
    <property type="entry name" value="MECHANOSENSORY PROTEIN 3"/>
    <property type="match status" value="1"/>
</dbReference>
<keyword evidence="7 9" id="KW-0371">Homeobox</keyword>
<dbReference type="Gene3D" id="1.10.10.60">
    <property type="entry name" value="Homeodomain-like"/>
    <property type="match status" value="1"/>
</dbReference>
<protein>
    <submittedName>
        <fullName evidence="15">Homeobox domain protein</fullName>
    </submittedName>
</protein>
<keyword evidence="3" id="KW-0677">Repeat</keyword>
<dbReference type="GO" id="GO:0046872">
    <property type="term" value="F:metal ion binding"/>
    <property type="evidence" value="ECO:0007669"/>
    <property type="project" value="UniProtKB-KW"/>
</dbReference>
<dbReference type="Gene3D" id="2.10.110.10">
    <property type="entry name" value="Cysteine Rich Protein"/>
    <property type="match status" value="2"/>
</dbReference>
<evidence type="ECO:0000256" key="4">
    <source>
        <dbReference type="ARBA" id="ARBA00022833"/>
    </source>
</evidence>
<dbReference type="GO" id="GO:0000981">
    <property type="term" value="F:DNA-binding transcription factor activity, RNA polymerase II-specific"/>
    <property type="evidence" value="ECO:0007669"/>
    <property type="project" value="TreeGrafter"/>
</dbReference>
<dbReference type="OMA" id="SYHENCV"/>
<dbReference type="InterPro" id="IPR050453">
    <property type="entry name" value="LIM_Homeobox_TF"/>
</dbReference>
<dbReference type="InterPro" id="IPR001781">
    <property type="entry name" value="Znf_LIM"/>
</dbReference>
<evidence type="ECO:0000256" key="10">
    <source>
        <dbReference type="PROSITE-ProRule" id="PRU00125"/>
    </source>
</evidence>
<evidence type="ECO:0000256" key="5">
    <source>
        <dbReference type="ARBA" id="ARBA00023038"/>
    </source>
</evidence>
<evidence type="ECO:0000256" key="1">
    <source>
        <dbReference type="ARBA" id="ARBA00004123"/>
    </source>
</evidence>
<accession>A0A7I4YSL1</accession>
<dbReference type="GO" id="GO:0005634">
    <property type="term" value="C:nucleus"/>
    <property type="evidence" value="ECO:0007669"/>
    <property type="project" value="UniProtKB-SubCell"/>
</dbReference>
<dbReference type="Pfam" id="PF00412">
    <property type="entry name" value="LIM"/>
    <property type="match status" value="2"/>
</dbReference>
<dbReference type="AlphaFoldDB" id="A0A7I4YSL1"/>
<dbReference type="PROSITE" id="PS00478">
    <property type="entry name" value="LIM_DOMAIN_1"/>
    <property type="match status" value="2"/>
</dbReference>
<evidence type="ECO:0000313" key="15">
    <source>
        <dbReference type="WBParaSite" id="HCON_00129020-00001"/>
    </source>
</evidence>
<dbReference type="PANTHER" id="PTHR24208">
    <property type="entry name" value="LIM/HOMEOBOX PROTEIN LHX"/>
    <property type="match status" value="1"/>
</dbReference>
<evidence type="ECO:0000256" key="7">
    <source>
        <dbReference type="ARBA" id="ARBA00023155"/>
    </source>
</evidence>
<feature type="DNA-binding region" description="Homeobox" evidence="9">
    <location>
        <begin position="214"/>
        <end position="270"/>
    </location>
</feature>
<keyword evidence="2 10" id="KW-0479">Metal-binding</keyword>
<keyword evidence="6 9" id="KW-0238">DNA-binding</keyword>
<proteinExistence type="predicted"/>
<evidence type="ECO:0000256" key="3">
    <source>
        <dbReference type="ARBA" id="ARBA00022737"/>
    </source>
</evidence>
<dbReference type="SUPFAM" id="SSF57716">
    <property type="entry name" value="Glucocorticoid receptor-like (DNA-binding domain)"/>
    <property type="match status" value="1"/>
</dbReference>
<evidence type="ECO:0000256" key="2">
    <source>
        <dbReference type="ARBA" id="ARBA00022723"/>
    </source>
</evidence>
<dbReference type="InterPro" id="IPR009057">
    <property type="entry name" value="Homeodomain-like_sf"/>
</dbReference>
<evidence type="ECO:0000259" key="12">
    <source>
        <dbReference type="PROSITE" id="PS50023"/>
    </source>
</evidence>
<evidence type="ECO:0000256" key="11">
    <source>
        <dbReference type="RuleBase" id="RU000682"/>
    </source>
</evidence>
<feature type="domain" description="LIM zinc-binding" evidence="12">
    <location>
        <begin position="95"/>
        <end position="160"/>
    </location>
</feature>
<sequence length="323" mass="37016">MTMNSADFEYTDTKPPLSAMGHVVESIGVDTENQGKCRVCSGRISDRYLVRIDSRVFHENCVRCCVCDVQLQEKCFEKDGQLYCSTHYFKDCSPYRCSGCKLGISPTDMVYKLKTGMVFHVDCHACIRCGRPLSPGEQILVDEVAQTVACMHHFYAEQQRGVGTFPTCSTEPSRYDADRLSEFQIKKEVDTFAYNFDSYPFPEFCDDESKFLKRRGPRTTIKQNQLDVLNRIFSSTPKPSKHARAKLALETGLSMRVWFQNRRSKERRLKHLCNYLRHYEQRGLLPPPIQFPTSEGGNSSDAASFTQYLNGIEGQFDEDDEED</sequence>
<evidence type="ECO:0000256" key="8">
    <source>
        <dbReference type="ARBA" id="ARBA00023242"/>
    </source>
</evidence>
<dbReference type="WBParaSite" id="HCON_00129020-00001">
    <property type="protein sequence ID" value="HCON_00129020-00001"/>
    <property type="gene ID" value="HCON_00129020"/>
</dbReference>
<evidence type="ECO:0000313" key="14">
    <source>
        <dbReference type="Proteomes" id="UP000025227"/>
    </source>
</evidence>
<keyword evidence="8 9" id="KW-0539">Nucleus</keyword>
<evidence type="ECO:0000256" key="9">
    <source>
        <dbReference type="PROSITE-ProRule" id="PRU00108"/>
    </source>
</evidence>
<comment type="subcellular location">
    <subcellularLocation>
        <location evidence="1 9 11">Nucleus</location>
    </subcellularLocation>
</comment>